<evidence type="ECO:0000259" key="5">
    <source>
        <dbReference type="PROSITE" id="PS50977"/>
    </source>
</evidence>
<sequence>MPQERPRPGKTRPGGRTAATRRAVLDATSEILVESGFSHLDLAAVAERAGVGRTTVYRRWGSAAGLAEDLLEDMAETSLGRTRLGDVDRDLEECALLVRKTLADPRQGRLFRSLIAASVCSEETAEALHRFYAKRVGEWTPCVHEAVERGELPGEVSPERLVRTVSAPLYYQFLTTPVELTEEDAVEAAQQALALARAGLLNRPWTDEGPGV</sequence>
<dbReference type="Proteomes" id="UP001595823">
    <property type="component" value="Unassembled WGS sequence"/>
</dbReference>
<dbReference type="Pfam" id="PF16859">
    <property type="entry name" value="TetR_C_11"/>
    <property type="match status" value="1"/>
</dbReference>
<gene>
    <name evidence="6" type="ORF">ACFPET_01955</name>
</gene>
<dbReference type="InterPro" id="IPR009057">
    <property type="entry name" value="Homeodomain-like_sf"/>
</dbReference>
<keyword evidence="1" id="KW-0805">Transcription regulation</keyword>
<dbReference type="InterPro" id="IPR011075">
    <property type="entry name" value="TetR_C"/>
</dbReference>
<keyword evidence="2 4" id="KW-0238">DNA-binding</keyword>
<feature type="domain" description="HTH tetR-type" evidence="5">
    <location>
        <begin position="18"/>
        <end position="78"/>
    </location>
</feature>
<evidence type="ECO:0000256" key="4">
    <source>
        <dbReference type="PROSITE-ProRule" id="PRU00335"/>
    </source>
</evidence>
<dbReference type="PROSITE" id="PS50977">
    <property type="entry name" value="HTH_TETR_2"/>
    <property type="match status" value="1"/>
</dbReference>
<organism evidence="6 7">
    <name type="scientific">Salininema proteolyticum</name>
    <dbReference type="NCBI Taxonomy" id="1607685"/>
    <lineage>
        <taxon>Bacteria</taxon>
        <taxon>Bacillati</taxon>
        <taxon>Actinomycetota</taxon>
        <taxon>Actinomycetes</taxon>
        <taxon>Glycomycetales</taxon>
        <taxon>Glycomycetaceae</taxon>
        <taxon>Salininema</taxon>
    </lineage>
</organism>
<feature type="DNA-binding region" description="H-T-H motif" evidence="4">
    <location>
        <begin position="41"/>
        <end position="60"/>
    </location>
</feature>
<dbReference type="Gene3D" id="1.10.357.10">
    <property type="entry name" value="Tetracycline Repressor, domain 2"/>
    <property type="match status" value="1"/>
</dbReference>
<dbReference type="InterPro" id="IPR050109">
    <property type="entry name" value="HTH-type_TetR-like_transc_reg"/>
</dbReference>
<keyword evidence="3" id="KW-0804">Transcription</keyword>
<dbReference type="SUPFAM" id="SSF48498">
    <property type="entry name" value="Tetracyclin repressor-like, C-terminal domain"/>
    <property type="match status" value="1"/>
</dbReference>
<keyword evidence="7" id="KW-1185">Reference proteome</keyword>
<dbReference type="PANTHER" id="PTHR30055:SF148">
    <property type="entry name" value="TETR-FAMILY TRANSCRIPTIONAL REGULATOR"/>
    <property type="match status" value="1"/>
</dbReference>
<evidence type="ECO:0000313" key="7">
    <source>
        <dbReference type="Proteomes" id="UP001595823"/>
    </source>
</evidence>
<dbReference type="PANTHER" id="PTHR30055">
    <property type="entry name" value="HTH-TYPE TRANSCRIPTIONAL REGULATOR RUTR"/>
    <property type="match status" value="1"/>
</dbReference>
<dbReference type="Pfam" id="PF00440">
    <property type="entry name" value="TetR_N"/>
    <property type="match status" value="1"/>
</dbReference>
<evidence type="ECO:0000256" key="1">
    <source>
        <dbReference type="ARBA" id="ARBA00023015"/>
    </source>
</evidence>
<accession>A0ABV8TTA2</accession>
<evidence type="ECO:0000256" key="2">
    <source>
        <dbReference type="ARBA" id="ARBA00023125"/>
    </source>
</evidence>
<name>A0ABV8TTA2_9ACTN</name>
<dbReference type="InterPro" id="IPR001647">
    <property type="entry name" value="HTH_TetR"/>
</dbReference>
<proteinExistence type="predicted"/>
<evidence type="ECO:0000313" key="6">
    <source>
        <dbReference type="EMBL" id="MFC4333958.1"/>
    </source>
</evidence>
<dbReference type="Gene3D" id="1.10.10.60">
    <property type="entry name" value="Homeodomain-like"/>
    <property type="match status" value="1"/>
</dbReference>
<dbReference type="PRINTS" id="PR00455">
    <property type="entry name" value="HTHTETR"/>
</dbReference>
<protein>
    <submittedName>
        <fullName evidence="6">TetR/AcrR family transcriptional regulator</fullName>
    </submittedName>
</protein>
<evidence type="ECO:0000256" key="3">
    <source>
        <dbReference type="ARBA" id="ARBA00023163"/>
    </source>
</evidence>
<dbReference type="InterPro" id="IPR036271">
    <property type="entry name" value="Tet_transcr_reg_TetR-rel_C_sf"/>
</dbReference>
<dbReference type="SUPFAM" id="SSF46689">
    <property type="entry name" value="Homeodomain-like"/>
    <property type="match status" value="1"/>
</dbReference>
<dbReference type="EMBL" id="JBHSDK010000002">
    <property type="protein sequence ID" value="MFC4333958.1"/>
    <property type="molecule type" value="Genomic_DNA"/>
</dbReference>
<comment type="caution">
    <text evidence="6">The sequence shown here is derived from an EMBL/GenBank/DDBJ whole genome shotgun (WGS) entry which is preliminary data.</text>
</comment>
<reference evidence="7" key="1">
    <citation type="journal article" date="2019" name="Int. J. Syst. Evol. Microbiol.">
        <title>The Global Catalogue of Microorganisms (GCM) 10K type strain sequencing project: providing services to taxonomists for standard genome sequencing and annotation.</title>
        <authorList>
            <consortium name="The Broad Institute Genomics Platform"/>
            <consortium name="The Broad Institute Genome Sequencing Center for Infectious Disease"/>
            <person name="Wu L."/>
            <person name="Ma J."/>
        </authorList>
    </citation>
    <scope>NUCLEOTIDE SEQUENCE [LARGE SCALE GENOMIC DNA]</scope>
    <source>
        <strain evidence="7">IBRC-M 10908</strain>
    </source>
</reference>
<dbReference type="RefSeq" id="WP_380617696.1">
    <property type="nucleotide sequence ID" value="NZ_JBHSDK010000002.1"/>
</dbReference>